<sequence>MVVQARYQMPIFSKNYANFHGIHLGFMPEI</sequence>
<feature type="non-terminal residue" evidence="1">
    <location>
        <position position="30"/>
    </location>
</feature>
<reference evidence="1 2" key="1">
    <citation type="submission" date="2015-01" db="EMBL/GenBank/DDBJ databases">
        <title>Evolution of Trichinella species and genotypes.</title>
        <authorList>
            <person name="Korhonen P.K."/>
            <person name="Edoardo P."/>
            <person name="Giuseppe L.R."/>
            <person name="Gasser R.B."/>
        </authorList>
    </citation>
    <scope>NUCLEOTIDE SEQUENCE [LARGE SCALE GENOMIC DNA]</scope>
    <source>
        <strain evidence="1">ISS13</strain>
    </source>
</reference>
<name>A0A0V1AMI3_TRIPS</name>
<gene>
    <name evidence="1" type="ORF">T4A_14069</name>
</gene>
<organism evidence="1 2">
    <name type="scientific">Trichinella pseudospiralis</name>
    <name type="common">Parasitic roundworm</name>
    <dbReference type="NCBI Taxonomy" id="6337"/>
    <lineage>
        <taxon>Eukaryota</taxon>
        <taxon>Metazoa</taxon>
        <taxon>Ecdysozoa</taxon>
        <taxon>Nematoda</taxon>
        <taxon>Enoplea</taxon>
        <taxon>Dorylaimia</taxon>
        <taxon>Trichinellida</taxon>
        <taxon>Trichinellidae</taxon>
        <taxon>Trichinella</taxon>
    </lineage>
</organism>
<comment type="caution">
    <text evidence="1">The sequence shown here is derived from an EMBL/GenBank/DDBJ whole genome shotgun (WGS) entry which is preliminary data.</text>
</comment>
<accession>A0A0V1AMI3</accession>
<evidence type="ECO:0000313" key="2">
    <source>
        <dbReference type="Proteomes" id="UP000054632"/>
    </source>
</evidence>
<protein>
    <submittedName>
        <fullName evidence="1">Uncharacterized protein</fullName>
    </submittedName>
</protein>
<proteinExistence type="predicted"/>
<dbReference type="EMBL" id="JYDR01005778">
    <property type="protein sequence ID" value="KRY26050.1"/>
    <property type="molecule type" value="Genomic_DNA"/>
</dbReference>
<dbReference type="Proteomes" id="UP000054632">
    <property type="component" value="Unassembled WGS sequence"/>
</dbReference>
<evidence type="ECO:0000313" key="1">
    <source>
        <dbReference type="EMBL" id="KRY26050.1"/>
    </source>
</evidence>
<dbReference type="AlphaFoldDB" id="A0A0V1AMI3"/>